<keyword evidence="1" id="KW-0472">Membrane</keyword>
<evidence type="ECO:0000313" key="3">
    <source>
        <dbReference type="Proteomes" id="UP000588186"/>
    </source>
</evidence>
<keyword evidence="1" id="KW-0812">Transmembrane</keyword>
<gene>
    <name evidence="2" type="ORF">JEOPIN946_00732</name>
</gene>
<evidence type="ECO:0008006" key="4">
    <source>
        <dbReference type="Google" id="ProtNLM"/>
    </source>
</evidence>
<accession>A0A6V7RA45</accession>
<organism evidence="2 3">
    <name type="scientific">Phocicoccus pinnipedialis</name>
    <dbReference type="NCBI Taxonomy" id="110845"/>
    <lineage>
        <taxon>Bacteria</taxon>
        <taxon>Bacillati</taxon>
        <taxon>Bacillota</taxon>
        <taxon>Bacilli</taxon>
        <taxon>Bacillales</taxon>
        <taxon>Salinicoccaceae</taxon>
        <taxon>Phocicoccus</taxon>
    </lineage>
</organism>
<dbReference type="PANTHER" id="PTHR37304">
    <property type="entry name" value="MEMBRANE PROTEIN-RELATED"/>
    <property type="match status" value="1"/>
</dbReference>
<protein>
    <recommendedName>
        <fullName evidence="4">DUF378 domain-containing protein</fullName>
    </recommendedName>
</protein>
<dbReference type="Proteomes" id="UP000588186">
    <property type="component" value="Unassembled WGS sequence"/>
</dbReference>
<name>A0A6V7RA45_9BACL</name>
<evidence type="ECO:0000256" key="1">
    <source>
        <dbReference type="SAM" id="Phobius"/>
    </source>
</evidence>
<dbReference type="Pfam" id="PF04070">
    <property type="entry name" value="DUF378"/>
    <property type="match status" value="1"/>
</dbReference>
<evidence type="ECO:0000313" key="2">
    <source>
        <dbReference type="EMBL" id="CAD2073755.1"/>
    </source>
</evidence>
<comment type="caution">
    <text evidence="2">The sequence shown here is derived from an EMBL/GenBank/DDBJ whole genome shotgun (WGS) entry which is preliminary data.</text>
</comment>
<proteinExistence type="predicted"/>
<dbReference type="RefSeq" id="WP_186076963.1">
    <property type="nucleotide sequence ID" value="NZ_CAJEWB010000007.1"/>
</dbReference>
<sequence length="76" mass="8324">MKILDSTALILLVVGGLNWLLVGLFEFDLVATIFGGQDSILAKIVYVLVGVSALYCLKLFGYIGNRPHVNNTKRDL</sequence>
<dbReference type="EMBL" id="CAJEWB010000007">
    <property type="protein sequence ID" value="CAD2073755.1"/>
    <property type="molecule type" value="Genomic_DNA"/>
</dbReference>
<dbReference type="InterPro" id="IPR007211">
    <property type="entry name" value="DUF378"/>
</dbReference>
<reference evidence="2 3" key="1">
    <citation type="submission" date="2020-07" db="EMBL/GenBank/DDBJ databases">
        <authorList>
            <person name="Criscuolo A."/>
        </authorList>
    </citation>
    <scope>NUCLEOTIDE SEQUENCE [LARGE SCALE GENOMIC DNA]</scope>
    <source>
        <strain evidence="2">CIP107946</strain>
    </source>
</reference>
<feature type="transmembrane region" description="Helical" evidence="1">
    <location>
        <begin position="7"/>
        <end position="25"/>
    </location>
</feature>
<dbReference type="PANTHER" id="PTHR37304:SF1">
    <property type="entry name" value="MEMBRANE PROTEIN"/>
    <property type="match status" value="1"/>
</dbReference>
<feature type="transmembrane region" description="Helical" evidence="1">
    <location>
        <begin position="45"/>
        <end position="64"/>
    </location>
</feature>
<keyword evidence="3" id="KW-1185">Reference proteome</keyword>
<dbReference type="AlphaFoldDB" id="A0A6V7RA45"/>
<keyword evidence="1" id="KW-1133">Transmembrane helix</keyword>